<dbReference type="AlphaFoldDB" id="A0A7G8PKH7"/>
<dbReference type="EMBL" id="CP059894">
    <property type="protein sequence ID" value="QNJ94843.1"/>
    <property type="molecule type" value="Genomic_DNA"/>
</dbReference>
<dbReference type="RefSeq" id="WP_187098442.1">
    <property type="nucleotide sequence ID" value="NZ_CP059894.1"/>
</dbReference>
<dbReference type="Proteomes" id="UP000515498">
    <property type="component" value="Chromosome"/>
</dbReference>
<protein>
    <submittedName>
        <fullName evidence="1">Uncharacterized protein</fullName>
    </submittedName>
</protein>
<name>A0A7G8PKH7_9MYCO</name>
<proteinExistence type="predicted"/>
<dbReference type="KEGG" id="mflu:HZU40_11670"/>
<organism evidence="1 2">
    <name type="scientific">Mycolicibacterium fluoranthenivorans</name>
    <dbReference type="NCBI Taxonomy" id="258505"/>
    <lineage>
        <taxon>Bacteria</taxon>
        <taxon>Bacillati</taxon>
        <taxon>Actinomycetota</taxon>
        <taxon>Actinomycetes</taxon>
        <taxon>Mycobacteriales</taxon>
        <taxon>Mycobacteriaceae</taxon>
        <taxon>Mycolicibacterium</taxon>
    </lineage>
</organism>
<sequence>MGGNRLSLPEMMRRAQVEGPDRATGVIWTGQVYDAPVGQALWRSDGMSDAAETLDRVVVDSMPLRGSLRPGR</sequence>
<evidence type="ECO:0000313" key="1">
    <source>
        <dbReference type="EMBL" id="QNJ94843.1"/>
    </source>
</evidence>
<evidence type="ECO:0000313" key="2">
    <source>
        <dbReference type="Proteomes" id="UP000515498"/>
    </source>
</evidence>
<accession>A0A7G8PKH7</accession>
<gene>
    <name evidence="1" type="ORF">HZU40_11670</name>
</gene>
<reference evidence="1 2" key="1">
    <citation type="submission" date="2020-07" db="EMBL/GenBank/DDBJ databases">
        <title>Draft genome sequence of four isobutane-metabolizing strains capable of cometabolically degrading diverse ether contaminants.</title>
        <authorList>
            <person name="Chen W."/>
            <person name="Faulkner N."/>
            <person name="Smith C."/>
            <person name="Hyman M."/>
        </authorList>
    </citation>
    <scope>NUCLEOTIDE SEQUENCE [LARGE SCALE GENOMIC DNA]</scope>
    <source>
        <strain evidence="1 2">2A</strain>
    </source>
</reference>